<dbReference type="InterPro" id="IPR006447">
    <property type="entry name" value="Myb_dom_plants"/>
</dbReference>
<feature type="compositionally biased region" description="Low complexity" evidence="5">
    <location>
        <begin position="133"/>
        <end position="148"/>
    </location>
</feature>
<evidence type="ECO:0000313" key="10">
    <source>
        <dbReference type="Proteomes" id="UP000019335"/>
    </source>
</evidence>
<sequence length="724" mass="77780">MRPLNGMIDSPSLSLCNTRSVENDTNSWQTSFCWVSRKLVTDSSRNRVVHVAQGRVFGCQTFLQLSSIMPSRTKKIVEGNKLRKVPCVSGFSGNESDGNTSSGSGSDSPFPLLTVSQLSPNVTSSVCNASLSPMSPAAAPDIPSTSPPSKRDSSPRDSPGRWNEEEHLLFLKGLEIYGKSWKKISQIVKTRTVVQIRTHAQKYLIKIEKAKKLGLTGTVMMNGKAITSSTKGKGGAGGQKGLKAVTLPQVSFPSSVHTGIAKTHGSHKQRSKDHPVAPFSGPLSQAPGTQERLLEASSLMPGSVGAVNTYAAMCEDGGEAFYSAFSSGSSSGGATSSSACSSVTSSSAPHSPVVSGGEGEKGDGEEPRQSGSEFQDLEGFHHDHEYRQVEGEENPLDVDLACLFFNDEGHFHPDKAMEHSTLLLDPHPHLTLERQPQPPSQNLNYHGPQEPLESGMDQVMSSQPAIRQPSSHQQQQQQLLPEGKVLQGLPHQQLAPPQSACTPRLLPPLLSTVGSSSSITASLGGRPKQHQQQLQQLYLQQQQQQHSQLKQEQPGQHVPEQAGNRDLHVRQQQQQEVQGYECQGRAQPPGDAREDRGLGIPGHHLNSSREHELLQPEPPVLDDFTQLNNAWLSHEGGAEACEDGKIMTHLKKGGGALLVGTAAASGGLSQGENPTSLSFMGQPQNAFQGGSVPCMGMLEPGPHDEDFLSRFMWEGEDTALTAVV</sequence>
<feature type="compositionally biased region" description="Low complexity" evidence="5">
    <location>
        <begin position="514"/>
        <end position="553"/>
    </location>
</feature>
<feature type="compositionally biased region" description="Low complexity" evidence="5">
    <location>
        <begin position="92"/>
        <end position="108"/>
    </location>
</feature>
<dbReference type="AlphaFoldDB" id="W7TQJ4"/>
<keyword evidence="2" id="KW-0238">DNA-binding</keyword>
<feature type="compositionally biased region" description="Polar residues" evidence="5">
    <location>
        <begin position="459"/>
        <end position="472"/>
    </location>
</feature>
<feature type="compositionally biased region" description="Low complexity" evidence="5">
    <location>
        <begin position="333"/>
        <end position="355"/>
    </location>
</feature>
<feature type="region of interest" description="Disordered" evidence="5">
    <location>
        <begin position="133"/>
        <end position="161"/>
    </location>
</feature>
<feature type="compositionally biased region" description="Basic and acidic residues" evidence="5">
    <location>
        <begin position="149"/>
        <end position="161"/>
    </location>
</feature>
<feature type="region of interest" description="Disordered" evidence="5">
    <location>
        <begin position="429"/>
        <end position="478"/>
    </location>
</feature>
<feature type="region of interest" description="Disordered" evidence="5">
    <location>
        <begin position="333"/>
        <end position="372"/>
    </location>
</feature>
<keyword evidence="4" id="KW-0539">Nucleus</keyword>
<dbReference type="PROSITE" id="PS51293">
    <property type="entry name" value="SANT"/>
    <property type="match status" value="1"/>
</dbReference>
<accession>W7TQJ4</accession>
<dbReference type="Proteomes" id="UP000019335">
    <property type="component" value="Chromosome 3"/>
</dbReference>
<dbReference type="PANTHER" id="PTHR12802">
    <property type="entry name" value="SWI/SNF COMPLEX-RELATED"/>
    <property type="match status" value="1"/>
</dbReference>
<dbReference type="PROSITE" id="PS50090">
    <property type="entry name" value="MYB_LIKE"/>
    <property type="match status" value="1"/>
</dbReference>
<evidence type="ECO:0000313" key="9">
    <source>
        <dbReference type="EMBL" id="EWM29405.1"/>
    </source>
</evidence>
<protein>
    <submittedName>
        <fullName evidence="9">SANT/Myb domain protein</fullName>
    </submittedName>
</protein>
<keyword evidence="3" id="KW-0804">Transcription</keyword>
<feature type="domain" description="SANT" evidence="7">
    <location>
        <begin position="157"/>
        <end position="210"/>
    </location>
</feature>
<dbReference type="InterPro" id="IPR017930">
    <property type="entry name" value="Myb_dom"/>
</dbReference>
<evidence type="ECO:0000256" key="4">
    <source>
        <dbReference type="ARBA" id="ARBA00023242"/>
    </source>
</evidence>
<feature type="compositionally biased region" description="Basic and acidic residues" evidence="5">
    <location>
        <begin position="358"/>
        <end position="368"/>
    </location>
</feature>
<dbReference type="InterPro" id="IPR001005">
    <property type="entry name" value="SANT/Myb"/>
</dbReference>
<organism evidence="9 10">
    <name type="scientific">Nannochloropsis gaditana</name>
    <dbReference type="NCBI Taxonomy" id="72520"/>
    <lineage>
        <taxon>Eukaryota</taxon>
        <taxon>Sar</taxon>
        <taxon>Stramenopiles</taxon>
        <taxon>Ochrophyta</taxon>
        <taxon>Eustigmatophyceae</taxon>
        <taxon>Eustigmatales</taxon>
        <taxon>Monodopsidaceae</taxon>
        <taxon>Nannochloropsis</taxon>
    </lineage>
</organism>
<dbReference type="InterPro" id="IPR009057">
    <property type="entry name" value="Homeodomain-like_sf"/>
</dbReference>
<dbReference type="InterPro" id="IPR017884">
    <property type="entry name" value="SANT_dom"/>
</dbReference>
<comment type="caution">
    <text evidence="9">The sequence shown here is derived from an EMBL/GenBank/DDBJ whole genome shotgun (WGS) entry which is preliminary data.</text>
</comment>
<feature type="domain" description="Myb-like" evidence="6">
    <location>
        <begin position="154"/>
        <end position="204"/>
    </location>
</feature>
<evidence type="ECO:0000256" key="3">
    <source>
        <dbReference type="ARBA" id="ARBA00023163"/>
    </source>
</evidence>
<evidence type="ECO:0000256" key="5">
    <source>
        <dbReference type="SAM" id="MobiDB-lite"/>
    </source>
</evidence>
<evidence type="ECO:0000259" key="8">
    <source>
        <dbReference type="PROSITE" id="PS51294"/>
    </source>
</evidence>
<dbReference type="PROSITE" id="PS51294">
    <property type="entry name" value="HTH_MYB"/>
    <property type="match status" value="1"/>
</dbReference>
<dbReference type="SUPFAM" id="SSF46689">
    <property type="entry name" value="Homeodomain-like"/>
    <property type="match status" value="1"/>
</dbReference>
<dbReference type="GO" id="GO:0003677">
    <property type="term" value="F:DNA binding"/>
    <property type="evidence" value="ECO:0007669"/>
    <property type="project" value="UniProtKB-KW"/>
</dbReference>
<keyword evidence="10" id="KW-1185">Reference proteome</keyword>
<evidence type="ECO:0000259" key="6">
    <source>
        <dbReference type="PROSITE" id="PS50090"/>
    </source>
</evidence>
<evidence type="ECO:0000259" key="7">
    <source>
        <dbReference type="PROSITE" id="PS51293"/>
    </source>
</evidence>
<dbReference type="Pfam" id="PF00249">
    <property type="entry name" value="Myb_DNA-binding"/>
    <property type="match status" value="1"/>
</dbReference>
<name>W7TQJ4_9STRA</name>
<dbReference type="EMBL" id="AZIL01000168">
    <property type="protein sequence ID" value="EWM29405.1"/>
    <property type="molecule type" value="Genomic_DNA"/>
</dbReference>
<keyword evidence="1" id="KW-0805">Transcription regulation</keyword>
<evidence type="ECO:0000256" key="2">
    <source>
        <dbReference type="ARBA" id="ARBA00023125"/>
    </source>
</evidence>
<dbReference type="NCBIfam" id="TIGR01557">
    <property type="entry name" value="myb_SHAQKYF"/>
    <property type="match status" value="1"/>
</dbReference>
<gene>
    <name evidence="9" type="ORF">Naga_100042g29</name>
</gene>
<proteinExistence type="predicted"/>
<dbReference type="OrthoDB" id="118550at2759"/>
<feature type="region of interest" description="Disordered" evidence="5">
    <location>
        <begin position="88"/>
        <end position="110"/>
    </location>
</feature>
<dbReference type="CDD" id="cd00167">
    <property type="entry name" value="SANT"/>
    <property type="match status" value="1"/>
</dbReference>
<dbReference type="Gene3D" id="1.10.10.60">
    <property type="entry name" value="Homeodomain-like"/>
    <property type="match status" value="1"/>
</dbReference>
<evidence type="ECO:0000256" key="1">
    <source>
        <dbReference type="ARBA" id="ARBA00023015"/>
    </source>
</evidence>
<dbReference type="SMART" id="SM00717">
    <property type="entry name" value="SANT"/>
    <property type="match status" value="1"/>
</dbReference>
<feature type="region of interest" description="Disordered" evidence="5">
    <location>
        <begin position="514"/>
        <end position="612"/>
    </location>
</feature>
<reference evidence="9 10" key="1">
    <citation type="journal article" date="2014" name="Mol. Plant">
        <title>Chromosome Scale Genome Assembly and Transcriptome Profiling of Nannochloropsis gaditana in Nitrogen Depletion.</title>
        <authorList>
            <person name="Corteggiani Carpinelli E."/>
            <person name="Telatin A."/>
            <person name="Vitulo N."/>
            <person name="Forcato C."/>
            <person name="D'Angelo M."/>
            <person name="Schiavon R."/>
            <person name="Vezzi A."/>
            <person name="Giacometti G.M."/>
            <person name="Morosinotto T."/>
            <person name="Valle G."/>
        </authorList>
    </citation>
    <scope>NUCLEOTIDE SEQUENCE [LARGE SCALE GENOMIC DNA]</scope>
    <source>
        <strain evidence="9 10">B-31</strain>
    </source>
</reference>
<feature type="compositionally biased region" description="Low complexity" evidence="5">
    <location>
        <begin position="571"/>
        <end position="584"/>
    </location>
</feature>
<feature type="region of interest" description="Disordered" evidence="5">
    <location>
        <begin position="256"/>
        <end position="290"/>
    </location>
</feature>
<feature type="domain" description="HTH myb-type" evidence="8">
    <location>
        <begin position="160"/>
        <end position="208"/>
    </location>
</feature>